<reference evidence="1" key="3">
    <citation type="submission" date="2015-04" db="EMBL/GenBank/DDBJ databases">
        <authorList>
            <consortium name="FlyBase"/>
        </authorList>
    </citation>
    <scope>NUCLEOTIDE SEQUENCE</scope>
    <source>
        <strain evidence="1">W501</strain>
    </source>
</reference>
<dbReference type="AlphaFoldDB" id="A0A0J9RND0"/>
<dbReference type="Proteomes" id="UP000035880">
    <property type="component" value="Chromosome 3L"/>
</dbReference>
<name>A0A0J9RND0_DROSI</name>
<organism evidence="1">
    <name type="scientific">Drosophila simulans</name>
    <name type="common">Fruit fly</name>
    <dbReference type="NCBI Taxonomy" id="7240"/>
    <lineage>
        <taxon>Eukaryota</taxon>
        <taxon>Metazoa</taxon>
        <taxon>Ecdysozoa</taxon>
        <taxon>Arthropoda</taxon>
        <taxon>Hexapoda</taxon>
        <taxon>Insecta</taxon>
        <taxon>Pterygota</taxon>
        <taxon>Neoptera</taxon>
        <taxon>Endopterygota</taxon>
        <taxon>Diptera</taxon>
        <taxon>Brachycera</taxon>
        <taxon>Muscomorpha</taxon>
        <taxon>Ephydroidea</taxon>
        <taxon>Drosophilidae</taxon>
        <taxon>Drosophila</taxon>
        <taxon>Sophophora</taxon>
    </lineage>
</organism>
<dbReference type="Bgee" id="FBgn0268808">
    <property type="expression patterns" value="Expressed in male reproductive system and 1 other cell type or tissue"/>
</dbReference>
<accession>A0A0J9RND0</accession>
<sequence>MFMLLVHCELVLRLSPHRNGHLCYPLHDGVHHLLHIKHHFDPSDLSTWIGLWLDSIHFQSTWSQWATGFHLAFTNLTFTQGDNRRQNCELLGYATPTP</sequence>
<gene>
    <name evidence="1" type="primary">Dsim\GD27518</name>
    <name evidence="1" type="ORF">Dsimw501_GD27518</name>
</gene>
<reference evidence="1" key="2">
    <citation type="submission" date="2014-06" db="EMBL/GenBank/DDBJ databases">
        <authorList>
            <person name="Hu T."/>
            <person name="Eisen M.B."/>
            <person name="Thornton K.R."/>
            <person name="Andolfatto P."/>
        </authorList>
    </citation>
    <scope>NUCLEOTIDE SEQUENCE</scope>
    <source>
        <strain evidence="1">W501</strain>
    </source>
</reference>
<protein>
    <submittedName>
        <fullName evidence="1">Uncharacterized protein</fullName>
    </submittedName>
</protein>
<dbReference type="KEGG" id="dsi:Dsimw501_GD27518"/>
<evidence type="ECO:0000313" key="1">
    <source>
        <dbReference type="EMBL" id="KMY97393.1"/>
    </source>
</evidence>
<dbReference type="EMBL" id="CM002912">
    <property type="protein sequence ID" value="KMY97393.1"/>
    <property type="molecule type" value="Genomic_DNA"/>
</dbReference>
<reference evidence="1" key="1">
    <citation type="journal article" date="2013" name="Genome Res.">
        <title>A second-generation assembly of the Drosophila simulans genome provides new insights into patterns of lineage-specific divergence.</title>
        <authorList>
            <person name="Hu T.T."/>
            <person name="Eisen M.B."/>
            <person name="Thornton K.R."/>
            <person name="Andolfatto P."/>
        </authorList>
    </citation>
    <scope>NUCLEOTIDE SEQUENCE [LARGE SCALE GENOMIC DNA]</scope>
    <source>
        <strain evidence="1">W501</strain>
    </source>
</reference>
<proteinExistence type="predicted"/>